<gene>
    <name evidence="2" type="ORF">KC19_9G131400</name>
</gene>
<reference evidence="2" key="1">
    <citation type="submission" date="2020-06" db="EMBL/GenBank/DDBJ databases">
        <title>WGS assembly of Ceratodon purpureus strain R40.</title>
        <authorList>
            <person name="Carey S.B."/>
            <person name="Jenkins J."/>
            <person name="Shu S."/>
            <person name="Lovell J.T."/>
            <person name="Sreedasyam A."/>
            <person name="Maumus F."/>
            <person name="Tiley G.P."/>
            <person name="Fernandez-Pozo N."/>
            <person name="Barry K."/>
            <person name="Chen C."/>
            <person name="Wang M."/>
            <person name="Lipzen A."/>
            <person name="Daum C."/>
            <person name="Saski C.A."/>
            <person name="Payton A.C."/>
            <person name="Mcbreen J.C."/>
            <person name="Conrad R.E."/>
            <person name="Kollar L.M."/>
            <person name="Olsson S."/>
            <person name="Huttunen S."/>
            <person name="Landis J.B."/>
            <person name="Wickett N.J."/>
            <person name="Johnson M.G."/>
            <person name="Rensing S.A."/>
            <person name="Grimwood J."/>
            <person name="Schmutz J."/>
            <person name="Mcdaniel S.F."/>
        </authorList>
    </citation>
    <scope>NUCLEOTIDE SEQUENCE</scope>
    <source>
        <strain evidence="2">R40</strain>
    </source>
</reference>
<keyword evidence="3" id="KW-1185">Reference proteome</keyword>
<keyword evidence="1" id="KW-0732">Signal</keyword>
<accession>A0A8T0GZC7</accession>
<proteinExistence type="predicted"/>
<evidence type="ECO:0000256" key="1">
    <source>
        <dbReference type="SAM" id="SignalP"/>
    </source>
</evidence>
<protein>
    <recommendedName>
        <fullName evidence="4">Secreted protein</fullName>
    </recommendedName>
</protein>
<feature type="chain" id="PRO_5035948692" description="Secreted protein" evidence="1">
    <location>
        <begin position="25"/>
        <end position="58"/>
    </location>
</feature>
<dbReference type="AlphaFoldDB" id="A0A8T0GZC7"/>
<evidence type="ECO:0008006" key="4">
    <source>
        <dbReference type="Google" id="ProtNLM"/>
    </source>
</evidence>
<evidence type="ECO:0000313" key="3">
    <source>
        <dbReference type="Proteomes" id="UP000822688"/>
    </source>
</evidence>
<comment type="caution">
    <text evidence="2">The sequence shown here is derived from an EMBL/GenBank/DDBJ whole genome shotgun (WGS) entry which is preliminary data.</text>
</comment>
<dbReference type="EMBL" id="CM026430">
    <property type="protein sequence ID" value="KAG0562262.1"/>
    <property type="molecule type" value="Genomic_DNA"/>
</dbReference>
<dbReference type="Proteomes" id="UP000822688">
    <property type="component" value="Chromosome 9"/>
</dbReference>
<feature type="signal peptide" evidence="1">
    <location>
        <begin position="1"/>
        <end position="24"/>
    </location>
</feature>
<sequence>MYVCCWLCCMCLLHSLTGPGAFYASELLRESWCYACVGGAGGFVSLWRLCCVCSLGPI</sequence>
<name>A0A8T0GZC7_CERPU</name>
<evidence type="ECO:0000313" key="2">
    <source>
        <dbReference type="EMBL" id="KAG0562262.1"/>
    </source>
</evidence>
<organism evidence="2 3">
    <name type="scientific">Ceratodon purpureus</name>
    <name type="common">Fire moss</name>
    <name type="synonym">Dicranum purpureum</name>
    <dbReference type="NCBI Taxonomy" id="3225"/>
    <lineage>
        <taxon>Eukaryota</taxon>
        <taxon>Viridiplantae</taxon>
        <taxon>Streptophyta</taxon>
        <taxon>Embryophyta</taxon>
        <taxon>Bryophyta</taxon>
        <taxon>Bryophytina</taxon>
        <taxon>Bryopsida</taxon>
        <taxon>Dicranidae</taxon>
        <taxon>Pseudoditrichales</taxon>
        <taxon>Ditrichaceae</taxon>
        <taxon>Ceratodon</taxon>
    </lineage>
</organism>